<dbReference type="AlphaFoldDB" id="A0A940MQ56"/>
<dbReference type="Proteomes" id="UP000675940">
    <property type="component" value="Unassembled WGS sequence"/>
</dbReference>
<evidence type="ECO:0000256" key="1">
    <source>
        <dbReference type="SAM" id="Phobius"/>
    </source>
</evidence>
<reference evidence="2" key="1">
    <citation type="submission" date="2021-03" db="EMBL/GenBank/DDBJ databases">
        <title>Sagittula salina sp. nov. strain M10.9X isolated from the marine waste.</title>
        <authorList>
            <person name="Satari L."/>
            <person name="Molina-Menor E."/>
            <person name="Vidal-Verdu A."/>
            <person name="Pascual J."/>
            <person name="Pereto J."/>
            <person name="Porcar M."/>
        </authorList>
    </citation>
    <scope>NUCLEOTIDE SEQUENCE</scope>
    <source>
        <strain evidence="2">M10.9X</strain>
    </source>
</reference>
<keyword evidence="1" id="KW-0472">Membrane</keyword>
<keyword evidence="1" id="KW-0812">Transmembrane</keyword>
<dbReference type="RefSeq" id="WP_209361736.1">
    <property type="nucleotide sequence ID" value="NZ_JAGISH010000008.1"/>
</dbReference>
<name>A0A940MQ56_9RHOB</name>
<sequence>MSLLRIYRTRRSLDQASNRHMLAQFRNRLGCDLLEAARDLGSPAGGVGDRQGDQPVLAEARRLLELPEDQFTWRDGYKAEYLLAGLLPPEQMSDLAERKIGLLKDIRPDVFDRYTARLAELRDAQPPHAVPQARTDALRSLMRRVLDDVHWILAQRHENRVYLERYTRWISIGAGLLIAVFIALLTGLGTFDTTLGPYTGLAMAVGAGIVGSSFSVLSGAMPDPDRLSIEEMKRLTLGWVVVLRLTVGGLGATILYFFFESGWLGGDLVPQLHEIGFSVLKPVPEFCSDLIVRLQALSPAPDATVVDQVRAAVADVLGEEDACRLGAEGVTIRANRVPNADLSKLLVWSFAAGFSEKLVTALLVRVQDSKSAKGDTPAH</sequence>
<comment type="caution">
    <text evidence="2">The sequence shown here is derived from an EMBL/GenBank/DDBJ whole genome shotgun (WGS) entry which is preliminary data.</text>
</comment>
<protein>
    <submittedName>
        <fullName evidence="2">Uncharacterized protein</fullName>
    </submittedName>
</protein>
<evidence type="ECO:0000313" key="2">
    <source>
        <dbReference type="EMBL" id="MBP0483795.1"/>
    </source>
</evidence>
<keyword evidence="3" id="KW-1185">Reference proteome</keyword>
<organism evidence="2 3">
    <name type="scientific">Sagittula salina</name>
    <dbReference type="NCBI Taxonomy" id="2820268"/>
    <lineage>
        <taxon>Bacteria</taxon>
        <taxon>Pseudomonadati</taxon>
        <taxon>Pseudomonadota</taxon>
        <taxon>Alphaproteobacteria</taxon>
        <taxon>Rhodobacterales</taxon>
        <taxon>Roseobacteraceae</taxon>
        <taxon>Sagittula</taxon>
    </lineage>
</organism>
<accession>A0A940MQ56</accession>
<feature type="transmembrane region" description="Helical" evidence="1">
    <location>
        <begin position="237"/>
        <end position="259"/>
    </location>
</feature>
<feature type="transmembrane region" description="Helical" evidence="1">
    <location>
        <begin position="169"/>
        <end position="191"/>
    </location>
</feature>
<gene>
    <name evidence="2" type="ORF">J5474_15025</name>
</gene>
<dbReference type="EMBL" id="JAGISH010000008">
    <property type="protein sequence ID" value="MBP0483795.1"/>
    <property type="molecule type" value="Genomic_DNA"/>
</dbReference>
<evidence type="ECO:0000313" key="3">
    <source>
        <dbReference type="Proteomes" id="UP000675940"/>
    </source>
</evidence>
<keyword evidence="1" id="KW-1133">Transmembrane helix</keyword>
<proteinExistence type="predicted"/>
<feature type="transmembrane region" description="Helical" evidence="1">
    <location>
        <begin position="197"/>
        <end position="217"/>
    </location>
</feature>